<evidence type="ECO:0000313" key="3">
    <source>
        <dbReference type="Proteomes" id="UP000679749"/>
    </source>
</evidence>
<dbReference type="SUPFAM" id="SSF88713">
    <property type="entry name" value="Glycoside hydrolase/deacetylase"/>
    <property type="match status" value="1"/>
</dbReference>
<dbReference type="Proteomes" id="UP000679749">
    <property type="component" value="Unassembled WGS sequence"/>
</dbReference>
<organism evidence="2 3">
    <name type="scientific">Neobacillus rhizophilus</name>
    <dbReference type="NCBI Taxonomy" id="2833579"/>
    <lineage>
        <taxon>Bacteria</taxon>
        <taxon>Bacillati</taxon>
        <taxon>Bacillota</taxon>
        <taxon>Bacilli</taxon>
        <taxon>Bacillales</taxon>
        <taxon>Bacillaceae</taxon>
        <taxon>Neobacillus</taxon>
    </lineage>
</organism>
<dbReference type="AlphaFoldDB" id="A0A942U7U2"/>
<keyword evidence="3" id="KW-1185">Reference proteome</keyword>
<dbReference type="PANTHER" id="PTHR10587:SF125">
    <property type="entry name" value="POLYSACCHARIDE DEACETYLASE YHEN-RELATED"/>
    <property type="match status" value="1"/>
</dbReference>
<sequence>MVGTLILLFVLLFYLIIGSIDEKEAKVKKSNSQSITTGEHEVSNHKNFKEIHSKSVLNEKVPLKTGKVVYLTFDDGPRPFSYDILNLLKKYNAKATFFMMEPNMRTYSEVVKQMVRDGHAVGVHGVTHEVSKVYHSPESFVSEMNQGIKCVLELTGEETRLIRPPYGSVPYITPSFKEAVDNENLLLWDWTIDSLDWKLRNGEYLQNVELQTEKLAGKSPLIVLLHEKLSTFEHLEPLLKYYHDNGYDMQPLNHSMSPFQFKSF</sequence>
<gene>
    <name evidence="2" type="ORF">KHA99_16870</name>
</gene>
<reference evidence="2" key="1">
    <citation type="submission" date="2021-05" db="EMBL/GenBank/DDBJ databases">
        <title>Novel Bacillus species.</title>
        <authorList>
            <person name="Liu G."/>
        </authorList>
    </citation>
    <scope>NUCLEOTIDE SEQUENCE</scope>
    <source>
        <strain evidence="2">FJAT-49825</strain>
    </source>
</reference>
<name>A0A942U7U2_9BACI</name>
<proteinExistence type="predicted"/>
<dbReference type="InterPro" id="IPR002509">
    <property type="entry name" value="NODB_dom"/>
</dbReference>
<evidence type="ECO:0000313" key="2">
    <source>
        <dbReference type="EMBL" id="MBS4214127.1"/>
    </source>
</evidence>
<dbReference type="CDD" id="cd10944">
    <property type="entry name" value="CE4_SmPgdA_like"/>
    <property type="match status" value="1"/>
</dbReference>
<dbReference type="InterPro" id="IPR011330">
    <property type="entry name" value="Glyco_hydro/deAcase_b/a-brl"/>
</dbReference>
<dbReference type="InterPro" id="IPR050248">
    <property type="entry name" value="Polysacc_deacetylase_ArnD"/>
</dbReference>
<dbReference type="Pfam" id="PF01522">
    <property type="entry name" value="Polysacc_deac_1"/>
    <property type="match status" value="1"/>
</dbReference>
<feature type="domain" description="NodB homology" evidence="1">
    <location>
        <begin position="67"/>
        <end position="250"/>
    </location>
</feature>
<dbReference type="PANTHER" id="PTHR10587">
    <property type="entry name" value="GLYCOSYL TRANSFERASE-RELATED"/>
    <property type="match status" value="1"/>
</dbReference>
<dbReference type="PROSITE" id="PS51677">
    <property type="entry name" value="NODB"/>
    <property type="match status" value="1"/>
</dbReference>
<comment type="caution">
    <text evidence="2">The sequence shown here is derived from an EMBL/GenBank/DDBJ whole genome shotgun (WGS) entry which is preliminary data.</text>
</comment>
<dbReference type="GO" id="GO:0005975">
    <property type="term" value="P:carbohydrate metabolic process"/>
    <property type="evidence" value="ECO:0007669"/>
    <property type="project" value="InterPro"/>
</dbReference>
<dbReference type="EMBL" id="JAGYPF010000003">
    <property type="protein sequence ID" value="MBS4214127.1"/>
    <property type="molecule type" value="Genomic_DNA"/>
</dbReference>
<evidence type="ECO:0000259" key="1">
    <source>
        <dbReference type="PROSITE" id="PS51677"/>
    </source>
</evidence>
<protein>
    <submittedName>
        <fullName evidence="2">Polysaccharide deacetylase</fullName>
    </submittedName>
</protein>
<dbReference type="Gene3D" id="3.20.20.370">
    <property type="entry name" value="Glycoside hydrolase/deacetylase"/>
    <property type="match status" value="1"/>
</dbReference>
<accession>A0A942U7U2</accession>
<dbReference type="GO" id="GO:0016810">
    <property type="term" value="F:hydrolase activity, acting on carbon-nitrogen (but not peptide) bonds"/>
    <property type="evidence" value="ECO:0007669"/>
    <property type="project" value="InterPro"/>
</dbReference>